<feature type="domain" description="2EXR" evidence="1">
    <location>
        <begin position="14"/>
        <end position="76"/>
    </location>
</feature>
<proteinExistence type="predicted"/>
<dbReference type="PANTHER" id="PTHR38790">
    <property type="entry name" value="2EXR DOMAIN-CONTAINING PROTEIN-RELATED"/>
    <property type="match status" value="1"/>
</dbReference>
<evidence type="ECO:0000313" key="2">
    <source>
        <dbReference type="EMBL" id="KAF3046618.1"/>
    </source>
</evidence>
<dbReference type="PANTHER" id="PTHR38790:SF4">
    <property type="entry name" value="2EXR DOMAIN-CONTAINING PROTEIN"/>
    <property type="match status" value="1"/>
</dbReference>
<reference evidence="2" key="1">
    <citation type="submission" date="2019-04" db="EMBL/GenBank/DDBJ databases">
        <title>Sequencing of skin fungus with MAO and IRED activity.</title>
        <authorList>
            <person name="Marsaioli A.J."/>
            <person name="Bonatto J.M.C."/>
            <person name="Reis Junior O."/>
        </authorList>
    </citation>
    <scope>NUCLEOTIDE SEQUENCE</scope>
    <source>
        <strain evidence="2">28M1</strain>
    </source>
</reference>
<evidence type="ECO:0000313" key="3">
    <source>
        <dbReference type="Proteomes" id="UP000758155"/>
    </source>
</evidence>
<accession>A0A9P4WZY4</accession>
<organism evidence="2 3">
    <name type="scientific">Didymella heteroderae</name>
    <dbReference type="NCBI Taxonomy" id="1769908"/>
    <lineage>
        <taxon>Eukaryota</taxon>
        <taxon>Fungi</taxon>
        <taxon>Dikarya</taxon>
        <taxon>Ascomycota</taxon>
        <taxon>Pezizomycotina</taxon>
        <taxon>Dothideomycetes</taxon>
        <taxon>Pleosporomycetidae</taxon>
        <taxon>Pleosporales</taxon>
        <taxon>Pleosporineae</taxon>
        <taxon>Didymellaceae</taxon>
        <taxon>Didymella</taxon>
    </lineage>
</organism>
<gene>
    <name evidence="2" type="ORF">E8E12_011252</name>
</gene>
<dbReference type="OrthoDB" id="5413827at2759"/>
<name>A0A9P4WZY4_9PLEO</name>
<comment type="caution">
    <text evidence="2">The sequence shown here is derived from an EMBL/GenBank/DDBJ whole genome shotgun (WGS) entry which is preliminary data.</text>
</comment>
<keyword evidence="3" id="KW-1185">Reference proteome</keyword>
<dbReference type="EMBL" id="SWKV01000004">
    <property type="protein sequence ID" value="KAF3046618.1"/>
    <property type="molecule type" value="Genomic_DNA"/>
</dbReference>
<sequence length="198" mass="22676">MKPVQKSNPSPLLSLPAELRDMIWSHVLGGNVFDIKCSVRIPWGVAVTNTTTAPHSLALLQTCRQIHAETWMLPFTLNTFQFKSEDAFKPWLAEFDPAQQAAIQSVRLVTWKAKHMVESRGFAPRRLVDVFPAEMFKGLRELDVEVRYAEAVCEDEKWTCGGSELEDVDTVEAEGRLRLRLKKEHPKLEVRFERTAVW</sequence>
<dbReference type="AlphaFoldDB" id="A0A9P4WZY4"/>
<evidence type="ECO:0000259" key="1">
    <source>
        <dbReference type="Pfam" id="PF20150"/>
    </source>
</evidence>
<dbReference type="InterPro" id="IPR045518">
    <property type="entry name" value="2EXR"/>
</dbReference>
<protein>
    <recommendedName>
        <fullName evidence="1">2EXR domain-containing protein</fullName>
    </recommendedName>
</protein>
<dbReference type="Proteomes" id="UP000758155">
    <property type="component" value="Unassembled WGS sequence"/>
</dbReference>
<dbReference type="Pfam" id="PF20150">
    <property type="entry name" value="2EXR"/>
    <property type="match status" value="1"/>
</dbReference>